<dbReference type="Proteomes" id="UP001525890">
    <property type="component" value="Unassembled WGS sequence"/>
</dbReference>
<organism evidence="2 3">
    <name type="scientific">Laspinema palackyanum D2a</name>
    <dbReference type="NCBI Taxonomy" id="2953684"/>
    <lineage>
        <taxon>Bacteria</taxon>
        <taxon>Bacillati</taxon>
        <taxon>Cyanobacteriota</taxon>
        <taxon>Cyanophyceae</taxon>
        <taxon>Oscillatoriophycideae</taxon>
        <taxon>Oscillatoriales</taxon>
        <taxon>Laspinemataceae</taxon>
        <taxon>Laspinema</taxon>
        <taxon>Laspinema palackyanum</taxon>
    </lineage>
</organism>
<evidence type="ECO:0000256" key="1">
    <source>
        <dbReference type="SAM" id="SignalP"/>
    </source>
</evidence>
<protein>
    <submittedName>
        <fullName evidence="2">Uncharacterized protein</fullName>
    </submittedName>
</protein>
<feature type="chain" id="PRO_5046388869" evidence="1">
    <location>
        <begin position="25"/>
        <end position="169"/>
    </location>
</feature>
<feature type="signal peptide" evidence="1">
    <location>
        <begin position="1"/>
        <end position="24"/>
    </location>
</feature>
<evidence type="ECO:0000313" key="2">
    <source>
        <dbReference type="EMBL" id="MCT7968295.1"/>
    </source>
</evidence>
<keyword evidence="1" id="KW-0732">Signal</keyword>
<dbReference type="EMBL" id="JAMXFF010000029">
    <property type="protein sequence ID" value="MCT7968295.1"/>
    <property type="molecule type" value="Genomic_DNA"/>
</dbReference>
<proteinExistence type="predicted"/>
<accession>A0ABT2MWD2</accession>
<dbReference type="RefSeq" id="WP_368007826.1">
    <property type="nucleotide sequence ID" value="NZ_JAMXFF010000029.1"/>
</dbReference>
<dbReference type="PROSITE" id="PS51257">
    <property type="entry name" value="PROKAR_LIPOPROTEIN"/>
    <property type="match status" value="1"/>
</dbReference>
<comment type="caution">
    <text evidence="2">The sequence shown here is derived from an EMBL/GenBank/DDBJ whole genome shotgun (WGS) entry which is preliminary data.</text>
</comment>
<reference evidence="2 3" key="1">
    <citation type="journal article" date="2022" name="Front. Microbiol.">
        <title>High genomic differentiation and limited gene flow indicate recent cryptic speciation within the genus Laspinema (cyanobacteria).</title>
        <authorList>
            <person name="Stanojkovic A."/>
            <person name="Skoupy S."/>
            <person name="Skaloud P."/>
            <person name="Dvorak P."/>
        </authorList>
    </citation>
    <scope>NUCLEOTIDE SEQUENCE [LARGE SCALE GENOMIC DNA]</scope>
    <source>
        <strain evidence="2 3">D2a</strain>
    </source>
</reference>
<sequence length="169" mass="18431">MMKLPRLRQILLSSCLGLLLLVSACGEVQEPSRWDGAQQQSTEVTSAAGQPVPGSSFNRLFPSASGGYSLVYTQEKAGFAEAKLQQGNQDMAMLSISDTVTNPSAVTKFQQSNTRVGQYPSSSLTPNDTAILVGDRFQVKIQSRNPAFTASDRETWLQRFNLNGLQQLK</sequence>
<name>A0ABT2MWD2_9CYAN</name>
<evidence type="ECO:0000313" key="3">
    <source>
        <dbReference type="Proteomes" id="UP001525890"/>
    </source>
</evidence>
<keyword evidence="3" id="KW-1185">Reference proteome</keyword>
<gene>
    <name evidence="2" type="ORF">NG799_18450</name>
</gene>